<feature type="transmembrane region" description="Helical" evidence="8">
    <location>
        <begin position="43"/>
        <end position="66"/>
    </location>
</feature>
<feature type="transmembrane region" description="Helical" evidence="8">
    <location>
        <begin position="132"/>
        <end position="155"/>
    </location>
</feature>
<comment type="function">
    <text evidence="8">Probably functions as a manganese efflux pump.</text>
</comment>
<feature type="transmembrane region" description="Helical" evidence="8">
    <location>
        <begin position="105"/>
        <end position="126"/>
    </location>
</feature>
<name>A0A511V2G5_9BACI</name>
<dbReference type="EMBL" id="BJXW01000028">
    <property type="protein sequence ID" value="GEN32078.1"/>
    <property type="molecule type" value="Genomic_DNA"/>
</dbReference>
<comment type="subcellular location">
    <subcellularLocation>
        <location evidence="8">Cell membrane</location>
        <topology evidence="8">Multi-pass membrane protein</topology>
    </subcellularLocation>
</comment>
<keyword evidence="10" id="KW-1185">Reference proteome</keyword>
<dbReference type="GO" id="GO:0005886">
    <property type="term" value="C:plasma membrane"/>
    <property type="evidence" value="ECO:0007669"/>
    <property type="project" value="UniProtKB-SubCell"/>
</dbReference>
<comment type="similarity">
    <text evidence="8">Belongs to the MntP (TC 9.B.29) family.</text>
</comment>
<dbReference type="InterPro" id="IPR003810">
    <property type="entry name" value="Mntp/YtaF"/>
</dbReference>
<accession>A0A511V2G5</accession>
<keyword evidence="6 8" id="KW-0472">Membrane</keyword>
<dbReference type="PANTHER" id="PTHR35529">
    <property type="entry name" value="MANGANESE EFFLUX PUMP MNTP-RELATED"/>
    <property type="match status" value="1"/>
</dbReference>
<evidence type="ECO:0000256" key="8">
    <source>
        <dbReference type="HAMAP-Rule" id="MF_01521"/>
    </source>
</evidence>
<gene>
    <name evidence="8 9" type="primary">mntP</name>
    <name evidence="9" type="ORF">CQU01_23160</name>
</gene>
<evidence type="ECO:0000313" key="10">
    <source>
        <dbReference type="Proteomes" id="UP000321491"/>
    </source>
</evidence>
<keyword evidence="3 8" id="KW-0812">Transmembrane</keyword>
<keyword evidence="7 8" id="KW-0464">Manganese</keyword>
<feature type="transmembrane region" description="Helical" evidence="8">
    <location>
        <begin position="167"/>
        <end position="186"/>
    </location>
</feature>
<dbReference type="PANTHER" id="PTHR35529:SF1">
    <property type="entry name" value="MANGANESE EFFLUX PUMP MNTP-RELATED"/>
    <property type="match status" value="1"/>
</dbReference>
<evidence type="ECO:0000256" key="5">
    <source>
        <dbReference type="ARBA" id="ARBA00023065"/>
    </source>
</evidence>
<feature type="transmembrane region" description="Helical" evidence="8">
    <location>
        <begin position="72"/>
        <end position="93"/>
    </location>
</feature>
<dbReference type="GO" id="GO:0005384">
    <property type="term" value="F:manganese ion transmembrane transporter activity"/>
    <property type="evidence" value="ECO:0007669"/>
    <property type="project" value="UniProtKB-UniRule"/>
</dbReference>
<proteinExistence type="inferred from homology"/>
<dbReference type="HAMAP" id="MF_01521">
    <property type="entry name" value="MntP_pump"/>
    <property type="match status" value="1"/>
</dbReference>
<evidence type="ECO:0000256" key="1">
    <source>
        <dbReference type="ARBA" id="ARBA00022448"/>
    </source>
</evidence>
<keyword evidence="5 8" id="KW-0406">Ion transport</keyword>
<keyword evidence="2 8" id="KW-1003">Cell membrane</keyword>
<dbReference type="InterPro" id="IPR022929">
    <property type="entry name" value="Put_MntP"/>
</dbReference>
<dbReference type="AlphaFoldDB" id="A0A511V2G5"/>
<comment type="caution">
    <text evidence="9">The sequence shown here is derived from an EMBL/GenBank/DDBJ whole genome shotgun (WGS) entry which is preliminary data.</text>
</comment>
<evidence type="ECO:0000256" key="3">
    <source>
        <dbReference type="ARBA" id="ARBA00022692"/>
    </source>
</evidence>
<evidence type="ECO:0000256" key="6">
    <source>
        <dbReference type="ARBA" id="ARBA00023136"/>
    </source>
</evidence>
<reference evidence="9 10" key="1">
    <citation type="submission" date="2019-07" db="EMBL/GenBank/DDBJ databases">
        <title>Whole genome shotgun sequence of Cerasibacillus quisquiliarum NBRC 102429.</title>
        <authorList>
            <person name="Hosoyama A."/>
            <person name="Uohara A."/>
            <person name="Ohji S."/>
            <person name="Ichikawa N."/>
        </authorList>
    </citation>
    <scope>NUCLEOTIDE SEQUENCE [LARGE SCALE GENOMIC DNA]</scope>
    <source>
        <strain evidence="9 10">NBRC 102429</strain>
    </source>
</reference>
<keyword evidence="4 8" id="KW-1133">Transmembrane helix</keyword>
<dbReference type="Pfam" id="PF02659">
    <property type="entry name" value="Mntp"/>
    <property type="match status" value="1"/>
</dbReference>
<dbReference type="Proteomes" id="UP000321491">
    <property type="component" value="Unassembled WGS sequence"/>
</dbReference>
<evidence type="ECO:0000256" key="4">
    <source>
        <dbReference type="ARBA" id="ARBA00022989"/>
    </source>
</evidence>
<keyword evidence="1 8" id="KW-0813">Transport</keyword>
<evidence type="ECO:0000313" key="9">
    <source>
        <dbReference type="EMBL" id="GEN32078.1"/>
    </source>
</evidence>
<dbReference type="RefSeq" id="WP_246118101.1">
    <property type="nucleotide sequence ID" value="NZ_BJXW01000028.1"/>
</dbReference>
<feature type="transmembrane region" description="Helical" evidence="8">
    <location>
        <begin position="12"/>
        <end position="31"/>
    </location>
</feature>
<organism evidence="9 10">
    <name type="scientific">Cerasibacillus quisquiliarum</name>
    <dbReference type="NCBI Taxonomy" id="227865"/>
    <lineage>
        <taxon>Bacteria</taxon>
        <taxon>Bacillati</taxon>
        <taxon>Bacillota</taxon>
        <taxon>Bacilli</taxon>
        <taxon>Bacillales</taxon>
        <taxon>Bacillaceae</taxon>
        <taxon>Cerasibacillus</taxon>
    </lineage>
</organism>
<evidence type="ECO:0000256" key="7">
    <source>
        <dbReference type="ARBA" id="ARBA00023211"/>
    </source>
</evidence>
<sequence>MPINLLSEIGSFFFIAIALGMDAFSVSLVLGMQNMRFKIAMCLSLFIGVCHMILPTIGVLLGQALLNKIGHVTTLLSGLLLFGIGIHMFLSAFTTSERKTFRLTGYGFILLALSVSMDSFSVGLSFGMSGIYSFMMILLFGFVSSFLTLLGLLIGRKISGMLSLYSELLGGSILIVFGLTVMMSAMI</sequence>
<evidence type="ECO:0000256" key="2">
    <source>
        <dbReference type="ARBA" id="ARBA00022475"/>
    </source>
</evidence>
<protein>
    <recommendedName>
        <fullName evidence="8">Putative manganese efflux pump MntP</fullName>
    </recommendedName>
</protein>